<accession>A0A5B7IY84</accession>
<proteinExistence type="predicted"/>
<keyword evidence="2" id="KW-1185">Reference proteome</keyword>
<sequence>MQRRTGGGGGGGGGLVVVVVVEGCCRCVPVERGLRCPAVVALWITMAAISGDYLYCGLPYGAPTDRSARGNEGRRGASHEFIFVNHNVHLGRSFRSAAGVVARTAYYL</sequence>
<organism evidence="1 2">
    <name type="scientific">Portunus trituberculatus</name>
    <name type="common">Swimming crab</name>
    <name type="synonym">Neptunus trituberculatus</name>
    <dbReference type="NCBI Taxonomy" id="210409"/>
    <lineage>
        <taxon>Eukaryota</taxon>
        <taxon>Metazoa</taxon>
        <taxon>Ecdysozoa</taxon>
        <taxon>Arthropoda</taxon>
        <taxon>Crustacea</taxon>
        <taxon>Multicrustacea</taxon>
        <taxon>Malacostraca</taxon>
        <taxon>Eumalacostraca</taxon>
        <taxon>Eucarida</taxon>
        <taxon>Decapoda</taxon>
        <taxon>Pleocyemata</taxon>
        <taxon>Brachyura</taxon>
        <taxon>Eubrachyura</taxon>
        <taxon>Portunoidea</taxon>
        <taxon>Portunidae</taxon>
        <taxon>Portuninae</taxon>
        <taxon>Portunus</taxon>
    </lineage>
</organism>
<evidence type="ECO:0000313" key="1">
    <source>
        <dbReference type="EMBL" id="MPC85598.1"/>
    </source>
</evidence>
<dbReference type="AlphaFoldDB" id="A0A5B7IY84"/>
<protein>
    <submittedName>
        <fullName evidence="1">Uncharacterized protein</fullName>
    </submittedName>
</protein>
<reference evidence="1 2" key="1">
    <citation type="submission" date="2019-05" db="EMBL/GenBank/DDBJ databases">
        <title>Another draft genome of Portunus trituberculatus and its Hox gene families provides insights of decapod evolution.</title>
        <authorList>
            <person name="Jeong J.-H."/>
            <person name="Song I."/>
            <person name="Kim S."/>
            <person name="Choi T."/>
            <person name="Kim D."/>
            <person name="Ryu S."/>
            <person name="Kim W."/>
        </authorList>
    </citation>
    <scope>NUCLEOTIDE SEQUENCE [LARGE SCALE GENOMIC DNA]</scope>
    <source>
        <tissue evidence="1">Muscle</tissue>
    </source>
</reference>
<comment type="caution">
    <text evidence="1">The sequence shown here is derived from an EMBL/GenBank/DDBJ whole genome shotgun (WGS) entry which is preliminary data.</text>
</comment>
<dbReference type="Proteomes" id="UP000324222">
    <property type="component" value="Unassembled WGS sequence"/>
</dbReference>
<gene>
    <name evidence="1" type="ORF">E2C01_080378</name>
</gene>
<dbReference type="EMBL" id="VSRR010068920">
    <property type="protein sequence ID" value="MPC85598.1"/>
    <property type="molecule type" value="Genomic_DNA"/>
</dbReference>
<name>A0A5B7IY84_PORTR</name>
<evidence type="ECO:0000313" key="2">
    <source>
        <dbReference type="Proteomes" id="UP000324222"/>
    </source>
</evidence>